<dbReference type="GO" id="GO:0003676">
    <property type="term" value="F:nucleic acid binding"/>
    <property type="evidence" value="ECO:0007669"/>
    <property type="project" value="InterPro"/>
</dbReference>
<dbReference type="AlphaFoldDB" id="E2C8K9"/>
<dbReference type="Gene3D" id="3.30.420.10">
    <property type="entry name" value="Ribonuclease H-like superfamily/Ribonuclease H"/>
    <property type="match status" value="1"/>
</dbReference>
<organism evidence="2">
    <name type="scientific">Harpegnathos saltator</name>
    <name type="common">Jerdon's jumping ant</name>
    <dbReference type="NCBI Taxonomy" id="610380"/>
    <lineage>
        <taxon>Eukaryota</taxon>
        <taxon>Metazoa</taxon>
        <taxon>Ecdysozoa</taxon>
        <taxon>Arthropoda</taxon>
        <taxon>Hexapoda</taxon>
        <taxon>Insecta</taxon>
        <taxon>Pterygota</taxon>
        <taxon>Neoptera</taxon>
        <taxon>Endopterygota</taxon>
        <taxon>Hymenoptera</taxon>
        <taxon>Apocrita</taxon>
        <taxon>Aculeata</taxon>
        <taxon>Formicoidea</taxon>
        <taxon>Formicidae</taxon>
        <taxon>Ponerinae</taxon>
        <taxon>Ponerini</taxon>
        <taxon>Harpegnathos</taxon>
    </lineage>
</organism>
<dbReference type="OMA" id="ERPYGSH"/>
<dbReference type="EMBL" id="GL453666">
    <property type="protein sequence ID" value="EFN75739.1"/>
    <property type="molecule type" value="Genomic_DNA"/>
</dbReference>
<dbReference type="InParanoid" id="E2C8K9"/>
<reference evidence="1 2" key="1">
    <citation type="journal article" date="2010" name="Science">
        <title>Genomic comparison of the ants Camponotus floridanus and Harpegnathos saltator.</title>
        <authorList>
            <person name="Bonasio R."/>
            <person name="Zhang G."/>
            <person name="Ye C."/>
            <person name="Mutti N.S."/>
            <person name="Fang X."/>
            <person name="Qin N."/>
            <person name="Donahue G."/>
            <person name="Yang P."/>
            <person name="Li Q."/>
            <person name="Li C."/>
            <person name="Zhang P."/>
            <person name="Huang Z."/>
            <person name="Berger S.L."/>
            <person name="Reinberg D."/>
            <person name="Wang J."/>
            <person name="Liebig J."/>
        </authorList>
    </citation>
    <scope>NUCLEOTIDE SEQUENCE [LARGE SCALE GENOMIC DNA]</scope>
    <source>
        <strain evidence="1 2">R22 G/1</strain>
    </source>
</reference>
<dbReference type="Proteomes" id="UP000008237">
    <property type="component" value="Unassembled WGS sequence"/>
</dbReference>
<dbReference type="STRING" id="610380.E2C8K9"/>
<gene>
    <name evidence="1" type="ORF">EAI_09741</name>
</gene>
<evidence type="ECO:0000313" key="2">
    <source>
        <dbReference type="Proteomes" id="UP000008237"/>
    </source>
</evidence>
<accession>E2C8K9</accession>
<feature type="non-terminal residue" evidence="1">
    <location>
        <position position="78"/>
    </location>
</feature>
<evidence type="ECO:0000313" key="1">
    <source>
        <dbReference type="EMBL" id="EFN75739.1"/>
    </source>
</evidence>
<proteinExistence type="predicted"/>
<dbReference type="InterPro" id="IPR036397">
    <property type="entry name" value="RNaseH_sf"/>
</dbReference>
<evidence type="ECO:0008006" key="3">
    <source>
        <dbReference type="Google" id="ProtNLM"/>
    </source>
</evidence>
<protein>
    <recommendedName>
        <fullName evidence="3">Histone-lysine N-methyltransferase SETMAR</fullName>
    </recommendedName>
</protein>
<sequence>KKVIWNDESKFDLFVHIQLLVWLKPGEKLLDKNVHKIEHGGDSIMVRRCFAWSSLRNLVKINGIMTTDIYLDILNKNL</sequence>
<keyword evidence="2" id="KW-1185">Reference proteome</keyword>
<feature type="non-terminal residue" evidence="1">
    <location>
        <position position="1"/>
    </location>
</feature>
<name>E2C8K9_HARSA</name>